<dbReference type="RefSeq" id="WP_245742077.1">
    <property type="nucleotide sequence ID" value="NZ_FOFD01000002.1"/>
</dbReference>
<dbReference type="STRING" id="1186196.SAMN04489841_1936"/>
<accession>A0A1H9GMW6</accession>
<evidence type="ECO:0000313" key="2">
    <source>
        <dbReference type="EMBL" id="SEQ51379.1"/>
    </source>
</evidence>
<evidence type="ECO:0000313" key="3">
    <source>
        <dbReference type="Proteomes" id="UP000199114"/>
    </source>
</evidence>
<proteinExistence type="predicted"/>
<dbReference type="EMBL" id="FOFD01000002">
    <property type="protein sequence ID" value="SEQ51379.1"/>
    <property type="molecule type" value="Genomic_DNA"/>
</dbReference>
<gene>
    <name evidence="2" type="ORF">SAMN04489841_1936</name>
</gene>
<dbReference type="Proteomes" id="UP000199114">
    <property type="component" value="Unassembled WGS sequence"/>
</dbReference>
<feature type="compositionally biased region" description="Acidic residues" evidence="1">
    <location>
        <begin position="1"/>
        <end position="11"/>
    </location>
</feature>
<name>A0A1H9GMW6_9EURY</name>
<feature type="region of interest" description="Disordered" evidence="1">
    <location>
        <begin position="1"/>
        <end position="32"/>
    </location>
</feature>
<protein>
    <submittedName>
        <fullName evidence="2">Uncharacterized protein</fullName>
    </submittedName>
</protein>
<organism evidence="2 3">
    <name type="scientific">Natrinema salaciae</name>
    <dbReference type="NCBI Taxonomy" id="1186196"/>
    <lineage>
        <taxon>Archaea</taxon>
        <taxon>Methanobacteriati</taxon>
        <taxon>Methanobacteriota</taxon>
        <taxon>Stenosarchaea group</taxon>
        <taxon>Halobacteria</taxon>
        <taxon>Halobacteriales</taxon>
        <taxon>Natrialbaceae</taxon>
        <taxon>Natrinema</taxon>
    </lineage>
</organism>
<reference evidence="3" key="1">
    <citation type="submission" date="2016-10" db="EMBL/GenBank/DDBJ databases">
        <authorList>
            <person name="Varghese N."/>
            <person name="Submissions S."/>
        </authorList>
    </citation>
    <scope>NUCLEOTIDE SEQUENCE [LARGE SCALE GENOMIC DNA]</scope>
    <source>
        <strain evidence="3">DSM 25055</strain>
    </source>
</reference>
<keyword evidence="3" id="KW-1185">Reference proteome</keyword>
<sequence length="114" mass="12818">MNDEPESDTMDTDYVLSSGDPDPDTPHGTDWPKELRISFDAREIRLWQGKGHGLGGASYGFDEFDLSEWEAFLHDCDAEWLVELLSPRGSLADLSETEFLEAVTERGTLVTENH</sequence>
<evidence type="ECO:0000256" key="1">
    <source>
        <dbReference type="SAM" id="MobiDB-lite"/>
    </source>
</evidence>
<dbReference type="AlphaFoldDB" id="A0A1H9GMW6"/>